<name>A0A8J6P426_9FLAO</name>
<dbReference type="EMBL" id="JACVEL010000001">
    <property type="protein sequence ID" value="MBC9811072.1"/>
    <property type="molecule type" value="Genomic_DNA"/>
</dbReference>
<keyword evidence="3" id="KW-1185">Reference proteome</keyword>
<protein>
    <submittedName>
        <fullName evidence="2">DinB family protein</fullName>
    </submittedName>
</protein>
<dbReference type="Pfam" id="PF12867">
    <property type="entry name" value="DinB_2"/>
    <property type="match status" value="1"/>
</dbReference>
<dbReference type="RefSeq" id="WP_163492327.1">
    <property type="nucleotide sequence ID" value="NZ_JACVEL010000001.1"/>
</dbReference>
<dbReference type="InterPro" id="IPR034660">
    <property type="entry name" value="DinB/YfiT-like"/>
</dbReference>
<sequence length="174" mass="20273">MTKQELIADFIGNHQVAIRYIDALDADRFHYRYQNKWTAGQQLEHILRTIVPFSGALVSKQFVEETFGKIDRATWDGATVLENYKKTSLQAPDRFLPKEQVLFEQKDALIADLHKQLTTIGDLLGNYTEEELDTLTLPHPLLGKLTIREMFYLMAYHPLHHQKQLEQLLETYNT</sequence>
<dbReference type="AlphaFoldDB" id="A0A8J6P426"/>
<evidence type="ECO:0000313" key="3">
    <source>
        <dbReference type="Proteomes" id="UP000652681"/>
    </source>
</evidence>
<accession>A0A8J6P426</accession>
<organism evidence="2 3">
    <name type="scientific">Taishania pollutisoli</name>
    <dbReference type="NCBI Taxonomy" id="2766479"/>
    <lineage>
        <taxon>Bacteria</taxon>
        <taxon>Pseudomonadati</taxon>
        <taxon>Bacteroidota</taxon>
        <taxon>Flavobacteriia</taxon>
        <taxon>Flavobacteriales</taxon>
        <taxon>Crocinitomicaceae</taxon>
        <taxon>Taishania</taxon>
    </lineage>
</organism>
<dbReference type="SUPFAM" id="SSF109854">
    <property type="entry name" value="DinB/YfiT-like putative metalloenzymes"/>
    <property type="match status" value="1"/>
</dbReference>
<dbReference type="Proteomes" id="UP000652681">
    <property type="component" value="Unassembled WGS sequence"/>
</dbReference>
<evidence type="ECO:0000313" key="2">
    <source>
        <dbReference type="EMBL" id="MBC9811072.1"/>
    </source>
</evidence>
<dbReference type="InterPro" id="IPR024775">
    <property type="entry name" value="DinB-like"/>
</dbReference>
<evidence type="ECO:0000259" key="1">
    <source>
        <dbReference type="Pfam" id="PF12867"/>
    </source>
</evidence>
<feature type="domain" description="DinB-like" evidence="1">
    <location>
        <begin position="17"/>
        <end position="165"/>
    </location>
</feature>
<comment type="caution">
    <text evidence="2">The sequence shown here is derived from an EMBL/GenBank/DDBJ whole genome shotgun (WGS) entry which is preliminary data.</text>
</comment>
<gene>
    <name evidence="2" type="ORF">H9Y05_01155</name>
</gene>
<dbReference type="Gene3D" id="1.20.120.450">
    <property type="entry name" value="dinb family like domain"/>
    <property type="match status" value="1"/>
</dbReference>
<reference evidence="2" key="1">
    <citation type="submission" date="2020-09" db="EMBL/GenBank/DDBJ databases">
        <title>Taishania pollutisoli gen. nov., sp. nov., Isolated from Tetrabromobisphenol A-Contaminated Soil.</title>
        <authorList>
            <person name="Chen Q."/>
        </authorList>
    </citation>
    <scope>NUCLEOTIDE SEQUENCE</scope>
    <source>
        <strain evidence="2">CZZ-1</strain>
    </source>
</reference>
<proteinExistence type="predicted"/>